<keyword evidence="3" id="KW-0804">Transcription</keyword>
<dbReference type="InterPro" id="IPR051081">
    <property type="entry name" value="HTH_MetalResp_TranReg"/>
</dbReference>
<dbReference type="SUPFAM" id="SSF46785">
    <property type="entry name" value="Winged helix' DNA-binding domain"/>
    <property type="match status" value="1"/>
</dbReference>
<evidence type="ECO:0000313" key="5">
    <source>
        <dbReference type="EMBL" id="BAD63382.1"/>
    </source>
</evidence>
<dbReference type="HOGENOM" id="CLU_798452_0_0_9"/>
<evidence type="ECO:0000256" key="1">
    <source>
        <dbReference type="ARBA" id="ARBA00023015"/>
    </source>
</evidence>
<organism evidence="5 6">
    <name type="scientific">Shouchella clausii (strain KSM-K16)</name>
    <name type="common">Alkalihalobacillus clausii</name>
    <dbReference type="NCBI Taxonomy" id="66692"/>
    <lineage>
        <taxon>Bacteria</taxon>
        <taxon>Bacillati</taxon>
        <taxon>Bacillota</taxon>
        <taxon>Bacilli</taxon>
        <taxon>Bacillales</taxon>
        <taxon>Bacillaceae</taxon>
        <taxon>Shouchella</taxon>
    </lineage>
</organism>
<evidence type="ECO:0000313" key="6">
    <source>
        <dbReference type="Proteomes" id="UP000001168"/>
    </source>
</evidence>
<gene>
    <name evidence="5" type="ordered locus">ABC0843</name>
</gene>
<feature type="domain" description="HTH arsR-type" evidence="4">
    <location>
        <begin position="261"/>
        <end position="349"/>
    </location>
</feature>
<dbReference type="KEGG" id="bcl:ABC0843"/>
<reference evidence="6" key="4">
    <citation type="submission" date="2003-10" db="EMBL/GenBank/DDBJ databases">
        <title>The complete genome sequence of the alkaliphilic Bacillus clausii KSM-K16.</title>
        <authorList>
            <person name="Takaki Y."/>
            <person name="Kageyama Y."/>
            <person name="Shimamura S."/>
            <person name="Suzuki H."/>
            <person name="Nishi S."/>
            <person name="Hatada Y."/>
            <person name="Kawai S."/>
            <person name="Ito S."/>
            <person name="Horikoshi K."/>
        </authorList>
    </citation>
    <scope>NUCLEOTIDE SEQUENCE [LARGE SCALE GENOMIC DNA]</scope>
    <source>
        <strain evidence="6">KSM-K16</strain>
    </source>
</reference>
<evidence type="ECO:0000256" key="3">
    <source>
        <dbReference type="ARBA" id="ARBA00023163"/>
    </source>
</evidence>
<reference evidence="5 6" key="3">
    <citation type="journal article" date="1997" name="Protein Eng.">
        <title>High-resolution crystal structure of M-protease: phylogeny aided analysis of the high-alkaline adaptation mechanism.</title>
        <authorList>
            <person name="Shirai T."/>
            <person name="Suzuki A."/>
            <person name="Yamane T."/>
            <person name="Ashida T."/>
            <person name="Kobayashi T."/>
            <person name="Ito S."/>
        </authorList>
    </citation>
    <scope>NUCLEOTIDE SEQUENCE [LARGE SCALE GENOMIC DNA]</scope>
    <source>
        <strain evidence="5 6">KSM-K16</strain>
    </source>
</reference>
<protein>
    <submittedName>
        <fullName evidence="5">ArsR family transcriptional regulator</fullName>
    </submittedName>
</protein>
<evidence type="ECO:0000259" key="4">
    <source>
        <dbReference type="PROSITE" id="PS50987"/>
    </source>
</evidence>
<dbReference type="SMART" id="SM00418">
    <property type="entry name" value="HTH_ARSR"/>
    <property type="match status" value="1"/>
</dbReference>
<dbReference type="PROSITE" id="PS50987">
    <property type="entry name" value="HTH_ARSR_2"/>
    <property type="match status" value="1"/>
</dbReference>
<keyword evidence="6" id="KW-1185">Reference proteome</keyword>
<dbReference type="eggNOG" id="COG0640">
    <property type="taxonomic scope" value="Bacteria"/>
</dbReference>
<accession>Q5WJS3</accession>
<dbReference type="PANTHER" id="PTHR33154:SF18">
    <property type="entry name" value="ARSENICAL RESISTANCE OPERON REPRESSOR"/>
    <property type="match status" value="1"/>
</dbReference>
<dbReference type="Proteomes" id="UP000001168">
    <property type="component" value="Chromosome"/>
</dbReference>
<name>Q5WJS3_SHOC1</name>
<dbReference type="AlphaFoldDB" id="Q5WJS3"/>
<dbReference type="GO" id="GO:0003677">
    <property type="term" value="F:DNA binding"/>
    <property type="evidence" value="ECO:0007669"/>
    <property type="project" value="UniProtKB-KW"/>
</dbReference>
<dbReference type="Pfam" id="PF01022">
    <property type="entry name" value="HTH_5"/>
    <property type="match status" value="1"/>
</dbReference>
<reference evidence="5 6" key="1">
    <citation type="journal article" date="1994" name="J. Ferment. Bioeng.">
        <title>Molecular cloning and nucleotide sequence of the gene for an alkaline protease from the alkalophilic Bacillus sp. KSM-K16.</title>
        <authorList>
            <person name="Hakamada Y."/>
            <person name="Kobayashi T."/>
            <person name="Hitomi J."/>
            <person name="Kawai S."/>
            <person name="Ito S."/>
        </authorList>
    </citation>
    <scope>NUCLEOTIDE SEQUENCE [LARGE SCALE GENOMIC DNA]</scope>
    <source>
        <strain evidence="5 6">KSM-K16</strain>
    </source>
</reference>
<dbReference type="InterPro" id="IPR036388">
    <property type="entry name" value="WH-like_DNA-bd_sf"/>
</dbReference>
<keyword evidence="2" id="KW-0238">DNA-binding</keyword>
<keyword evidence="1" id="KW-0805">Transcription regulation</keyword>
<dbReference type="CDD" id="cd00090">
    <property type="entry name" value="HTH_ARSR"/>
    <property type="match status" value="1"/>
</dbReference>
<dbReference type="InterPro" id="IPR011991">
    <property type="entry name" value="ArsR-like_HTH"/>
</dbReference>
<dbReference type="Gene3D" id="1.10.10.10">
    <property type="entry name" value="Winged helix-like DNA-binding domain superfamily/Winged helix DNA-binding domain"/>
    <property type="match status" value="1"/>
</dbReference>
<dbReference type="InterPro" id="IPR001845">
    <property type="entry name" value="HTH_ArsR_DNA-bd_dom"/>
</dbReference>
<evidence type="ECO:0000256" key="2">
    <source>
        <dbReference type="ARBA" id="ARBA00023125"/>
    </source>
</evidence>
<dbReference type="EMBL" id="AP006627">
    <property type="protein sequence ID" value="BAD63382.1"/>
    <property type="molecule type" value="Genomic_DNA"/>
</dbReference>
<reference evidence="5 6" key="2">
    <citation type="journal article" date="1995" name="Appl. Microbiol. Biotechnol.">
        <title>Purification and properties of an alkaline protease from alkalophilic Bacillus sp. KSM-K16.</title>
        <authorList>
            <person name="Kobayashi T."/>
            <person name="Hakamada Y."/>
            <person name="Adachi S."/>
            <person name="Hitomi J."/>
            <person name="Yoshimatsu T."/>
            <person name="Koike K."/>
            <person name="Kawai S."/>
            <person name="Ito S."/>
        </authorList>
    </citation>
    <scope>NUCLEOTIDE SEQUENCE [LARGE SCALE GENOMIC DNA]</scope>
    <source>
        <strain evidence="5 6">KSM-K16</strain>
    </source>
</reference>
<dbReference type="PRINTS" id="PR00778">
    <property type="entry name" value="HTHARSR"/>
</dbReference>
<dbReference type="STRING" id="66692.ABC0843"/>
<sequence>MPVDILHITSRKRDTYQVELTHSPFWECALGIAAITNKQLIDTLEKPNSYWPTLKENFSDELLRELLYVEENNTWKALLQLLHYYKGTSLSDFCQYINELDAYELKFICFPYIGEPYQEVRKSAAQGDSAANLKLIKATEDNPFFPQYVDFLFKVETARLKQHLIYVMTSWFNTVIKPKLERIEQILEFDYKSKLNRKQKLNPEELVHWATGGVHYVPEPSVYKVLLIPQFIYRPWNIEADIEGTKVFYYPVANESLSPDDKYMPSNFLVQKYKALGDDVRLRIVKLLCEKDRSLQDITNMLDMGKSTVHHHLKILRASKIVGMKETKYALKENALNMLAEELSEYLNR</sequence>
<dbReference type="InterPro" id="IPR036390">
    <property type="entry name" value="WH_DNA-bd_sf"/>
</dbReference>
<dbReference type="GO" id="GO:0003700">
    <property type="term" value="F:DNA-binding transcription factor activity"/>
    <property type="evidence" value="ECO:0007669"/>
    <property type="project" value="InterPro"/>
</dbReference>
<proteinExistence type="predicted"/>
<dbReference type="PANTHER" id="PTHR33154">
    <property type="entry name" value="TRANSCRIPTIONAL REGULATOR, ARSR FAMILY"/>
    <property type="match status" value="1"/>
</dbReference>
<reference evidence="5 6" key="5">
    <citation type="journal article" date="2007" name="Extremophiles">
        <title>Intragenomic diversity of the V1 regions of 16S rRNA genes in high-alkaline protease-producing Bacillus clausii spp.</title>
        <authorList>
            <person name="Kageyama Y."/>
            <person name="Takaki Y."/>
            <person name="Shimamura S."/>
            <person name="Nishi S."/>
            <person name="Nogi Y."/>
            <person name="Uchimura K."/>
            <person name="Kobayashi T."/>
            <person name="Hitomi J."/>
            <person name="Ozaki K."/>
            <person name="Kawai S."/>
            <person name="Ito S."/>
            <person name="Horikoshi K."/>
        </authorList>
    </citation>
    <scope>NUCLEOTIDE SEQUENCE [LARGE SCALE GENOMIC DNA]</scope>
    <source>
        <strain evidence="5 6">KSM-K16</strain>
    </source>
</reference>